<evidence type="ECO:0000313" key="2">
    <source>
        <dbReference type="EMBL" id="SKA58233.1"/>
    </source>
</evidence>
<name>A0A1T4UZR9_9GAMM</name>
<dbReference type="InterPro" id="IPR019026">
    <property type="entry name" value="Peptidase_M64_IgA"/>
</dbReference>
<proteinExistence type="predicted"/>
<dbReference type="Pfam" id="PF09471">
    <property type="entry name" value="Peptidase_M64"/>
    <property type="match status" value="1"/>
</dbReference>
<reference evidence="3" key="1">
    <citation type="submission" date="2017-02" db="EMBL/GenBank/DDBJ databases">
        <authorList>
            <person name="Varghese N."/>
            <person name="Submissions S."/>
        </authorList>
    </citation>
    <scope>NUCLEOTIDE SEQUENCE [LARGE SCALE GENOMIC DNA]</scope>
    <source>
        <strain evidence="3">DSM 22720</strain>
    </source>
</reference>
<feature type="chain" id="PRO_5012662249" evidence="1">
    <location>
        <begin position="23"/>
        <end position="1103"/>
    </location>
</feature>
<dbReference type="RefSeq" id="WP_244556609.1">
    <property type="nucleotide sequence ID" value="NZ_FUXU01000039.1"/>
</dbReference>
<dbReference type="Proteomes" id="UP000190162">
    <property type="component" value="Unassembled WGS sequence"/>
</dbReference>
<keyword evidence="3" id="KW-1185">Reference proteome</keyword>
<dbReference type="EMBL" id="FUXU01000039">
    <property type="protein sequence ID" value="SKA58233.1"/>
    <property type="molecule type" value="Genomic_DNA"/>
</dbReference>
<dbReference type="GO" id="GO:0008237">
    <property type="term" value="F:metallopeptidase activity"/>
    <property type="evidence" value="ECO:0007669"/>
    <property type="project" value="InterPro"/>
</dbReference>
<sequence length="1103" mass="123269">MNKTAWMILAALLASNQSAATAQTTFEESTNNPQTRNYPIGQDQSKLQAFIDSNGEADFQGDTLERLFGNLYQADMLPIYKAFFLNNKNINVNDQNQLDAIALEANQFHQDIQTLHNLNGAANRFDLTNFNKAISVKYLNNVSRILDAISANSQSKDYVSLAALIEPAKAFTLKKAIINYNEEARSILGNASSIYVDPYTSQMNNVMSNYAANVLTSSDGISFGNIKPEMAPNSGSKVFVIRDDIYTFWNNSNALSSVLLNAINVNAQFEENYAITQREAVDPQLTAYVAGNDVPFSFVNEPLSAETHSAYYANIEKGNPHACADIEAFIKQGGDLYVYHDHTDYADGDYGALQGTCVPRLVAQYYDINLNTRRDTYAREYSVNLNTAPYTYAHGIQGQPDHQSPALGGSYDGEMYDANVMSGDKHQPIVSSLQLLVNAGIDDQLSSIQDAFLTAYREQNAENYYLALIQIHKVLEDIAYVDPTLEHRGHNIHLTNNVFNYSLYEYSVNGGLSYQPMTSDVIRLHNQTYRPGDIRVKIKADYADLLGFGDGEVRFNSQIDYDPSTLPVIDFDNPIYVSADGNHKQYIGRTDGKGWDLVITGDGYLATDKALFDMHVKNALEAFLSYDNLLPHMALYNIHSVFVPSNERGADWTIEEGCHPVTFDNCRIATWAPSNAPEYKNDKDTVFDAGFYVGGAHSQARGLAVNDGLVKYHVETVVPQHDMILAMVNTNVYGGLGGNIPTSNKMNPHVFVHELGHSFADLHDEYSDSGDIGPANFCDSNVCSDFNFVPWKHFLPEDVTIDSVCKETTASCPSGTAGWYEGGKYQPTGMWRSTDISIMRSNGYPFHAYNAERWANRLYQKAGYFSIISPQHASLNQNQMYVNFADQSDQVFAFNPSVEFHELNGSVERVQSFKWFINGVYQPQYDNAKTLQHGAYESGSYNVKLVAKDETGIIVIEEGTVSEFEWHVTNNSPYATETEYTTTNEVKQVRAEVIVDQNGIRIEKVKPLSLETSLNDCSGKVFKGKTLTLSNDESRLTFCPYNVPYTHHRSALLEDKSTLDDSTYRFDIVLTEEMVDKTFTLEFSDNNQERSLVSPVTANFSQH</sequence>
<protein>
    <submittedName>
        <fullName evidence="2">IgA Peptidase M64</fullName>
    </submittedName>
</protein>
<accession>A0A1T4UZR9</accession>
<evidence type="ECO:0000313" key="3">
    <source>
        <dbReference type="Proteomes" id="UP000190162"/>
    </source>
</evidence>
<organism evidence="2 3">
    <name type="scientific">Enterovibrio nigricans DSM 22720</name>
    <dbReference type="NCBI Taxonomy" id="1121868"/>
    <lineage>
        <taxon>Bacteria</taxon>
        <taxon>Pseudomonadati</taxon>
        <taxon>Pseudomonadota</taxon>
        <taxon>Gammaproteobacteria</taxon>
        <taxon>Vibrionales</taxon>
        <taxon>Vibrionaceae</taxon>
        <taxon>Enterovibrio</taxon>
    </lineage>
</organism>
<gene>
    <name evidence="2" type="ORF">SAMN02745132_02899</name>
</gene>
<dbReference type="InterPro" id="IPR024079">
    <property type="entry name" value="MetalloPept_cat_dom_sf"/>
</dbReference>
<dbReference type="AlphaFoldDB" id="A0A1T4UZR9"/>
<evidence type="ECO:0000256" key="1">
    <source>
        <dbReference type="SAM" id="SignalP"/>
    </source>
</evidence>
<feature type="signal peptide" evidence="1">
    <location>
        <begin position="1"/>
        <end position="22"/>
    </location>
</feature>
<dbReference type="Gene3D" id="3.40.390.10">
    <property type="entry name" value="Collagenase (Catalytic Domain)"/>
    <property type="match status" value="1"/>
</dbReference>
<keyword evidence="1" id="KW-0732">Signal</keyword>